<organism evidence="11">
    <name type="scientific">Oedaleus asiaticus</name>
    <dbReference type="NCBI Taxonomy" id="244712"/>
    <lineage>
        <taxon>Eukaryota</taxon>
        <taxon>Metazoa</taxon>
        <taxon>Ecdysozoa</taxon>
        <taxon>Arthropoda</taxon>
        <taxon>Hexapoda</taxon>
        <taxon>Insecta</taxon>
        <taxon>Pterygota</taxon>
        <taxon>Neoptera</taxon>
        <taxon>Polyneoptera</taxon>
        <taxon>Orthoptera</taxon>
        <taxon>Caelifera</taxon>
        <taxon>Acrididea</taxon>
        <taxon>Acridomorpha</taxon>
        <taxon>Acridoidea</taxon>
        <taxon>Acrididae</taxon>
        <taxon>Oedipodinae</taxon>
        <taxon>Oedaleus</taxon>
    </lineage>
</organism>
<dbReference type="AlphaFoldDB" id="A0A410HWN4"/>
<evidence type="ECO:0000313" key="11">
    <source>
        <dbReference type="EMBL" id="QAB43901.1"/>
    </source>
</evidence>
<keyword evidence="5" id="KW-0552">Olfaction</keyword>
<dbReference type="InterPro" id="IPR004117">
    <property type="entry name" value="7tm6_olfct_rcpt"/>
</dbReference>
<evidence type="ECO:0000256" key="6">
    <source>
        <dbReference type="ARBA" id="ARBA00022989"/>
    </source>
</evidence>
<comment type="subcellular location">
    <subcellularLocation>
        <location evidence="1">Cell membrane</location>
        <topology evidence="1">Multi-pass membrane protein</topology>
    </subcellularLocation>
</comment>
<dbReference type="GO" id="GO:0004984">
    <property type="term" value="F:olfactory receptor activity"/>
    <property type="evidence" value="ECO:0007669"/>
    <property type="project" value="InterPro"/>
</dbReference>
<keyword evidence="8 11" id="KW-0675">Receptor</keyword>
<keyword evidence="2" id="KW-1003">Cell membrane</keyword>
<feature type="signal peptide" evidence="10">
    <location>
        <begin position="1"/>
        <end position="21"/>
    </location>
</feature>
<evidence type="ECO:0000256" key="3">
    <source>
        <dbReference type="ARBA" id="ARBA00022606"/>
    </source>
</evidence>
<feature type="chain" id="PRO_5019004150" evidence="10">
    <location>
        <begin position="22"/>
        <end position="97"/>
    </location>
</feature>
<dbReference type="Pfam" id="PF02949">
    <property type="entry name" value="7tm_6"/>
    <property type="match status" value="1"/>
</dbReference>
<evidence type="ECO:0000256" key="10">
    <source>
        <dbReference type="SAM" id="SignalP"/>
    </source>
</evidence>
<dbReference type="GO" id="GO:0005549">
    <property type="term" value="F:odorant binding"/>
    <property type="evidence" value="ECO:0007669"/>
    <property type="project" value="InterPro"/>
</dbReference>
<keyword evidence="10" id="KW-0732">Signal</keyword>
<evidence type="ECO:0000256" key="5">
    <source>
        <dbReference type="ARBA" id="ARBA00022725"/>
    </source>
</evidence>
<keyword evidence="7" id="KW-0472">Membrane</keyword>
<name>A0A410HWN4_9ORTH</name>
<keyword evidence="6" id="KW-1133">Transmembrane helix</keyword>
<evidence type="ECO:0000256" key="2">
    <source>
        <dbReference type="ARBA" id="ARBA00022475"/>
    </source>
</evidence>
<reference evidence="11" key="1">
    <citation type="submission" date="2018-04" db="EMBL/GenBank/DDBJ databases">
        <title>Identification and expression profiles of candidate chemosensory membrane proteins in the band-winged grasshopper, Oedaleus asiaticus.</title>
        <authorList>
            <person name="Zhou Y."/>
            <person name="Pang B."/>
        </authorList>
    </citation>
    <scope>NUCLEOTIDE SEQUENCE</scope>
</reference>
<dbReference type="EMBL" id="MH196294">
    <property type="protein sequence ID" value="QAB43901.1"/>
    <property type="molecule type" value="mRNA"/>
</dbReference>
<evidence type="ECO:0000256" key="8">
    <source>
        <dbReference type="ARBA" id="ARBA00023170"/>
    </source>
</evidence>
<evidence type="ECO:0000256" key="9">
    <source>
        <dbReference type="ARBA" id="ARBA00023224"/>
    </source>
</evidence>
<keyword evidence="3" id="KW-0716">Sensory transduction</keyword>
<dbReference type="GO" id="GO:0005886">
    <property type="term" value="C:plasma membrane"/>
    <property type="evidence" value="ECO:0007669"/>
    <property type="project" value="UniProtKB-SubCell"/>
</dbReference>
<evidence type="ECO:0000256" key="7">
    <source>
        <dbReference type="ARBA" id="ARBA00023136"/>
    </source>
</evidence>
<protein>
    <submittedName>
        <fullName evidence="11">Olfactory receptor OR22</fullName>
    </submittedName>
</protein>
<keyword evidence="9" id="KW-0807">Transducer</keyword>
<accession>A0A410HWN4</accession>
<dbReference type="PANTHER" id="PTHR21137">
    <property type="entry name" value="ODORANT RECEPTOR"/>
    <property type="match status" value="1"/>
</dbReference>
<dbReference type="GO" id="GO:0007165">
    <property type="term" value="P:signal transduction"/>
    <property type="evidence" value="ECO:0007669"/>
    <property type="project" value="UniProtKB-KW"/>
</dbReference>
<sequence length="97" mass="10613">MKCWAALPVLGVQLFLYCSGAQRLTDQAEAVSVAAYSCAWPEAGGRVQRSLLLVMGRAHRPLVLTAGSMFSVNRTTFLSLVNATYSYYTVLKHVNSQ</sequence>
<proteinExistence type="evidence at transcript level"/>
<evidence type="ECO:0000256" key="4">
    <source>
        <dbReference type="ARBA" id="ARBA00022692"/>
    </source>
</evidence>
<keyword evidence="4" id="KW-0812">Transmembrane</keyword>
<dbReference type="PANTHER" id="PTHR21137:SF35">
    <property type="entry name" value="ODORANT RECEPTOR 19A-RELATED"/>
    <property type="match status" value="1"/>
</dbReference>
<evidence type="ECO:0000256" key="1">
    <source>
        <dbReference type="ARBA" id="ARBA00004651"/>
    </source>
</evidence>